<dbReference type="InterPro" id="IPR010964">
    <property type="entry name" value="M20A_pepV-rel"/>
</dbReference>
<evidence type="ECO:0000256" key="2">
    <source>
        <dbReference type="ARBA" id="ARBA00006247"/>
    </source>
</evidence>
<comment type="similarity">
    <text evidence="2">Belongs to the peptidase M20A family.</text>
</comment>
<dbReference type="GO" id="GO:0008270">
    <property type="term" value="F:zinc ion binding"/>
    <property type="evidence" value="ECO:0007669"/>
    <property type="project" value="InterPro"/>
</dbReference>
<proteinExistence type="inferred from homology"/>
<name>U4KQ96_ALTPJ</name>
<accession>U4KQ96</accession>
<dbReference type="STRING" id="1318466.BN85408780"/>
<evidence type="ECO:0000256" key="8">
    <source>
        <dbReference type="ARBA" id="ARBA00023049"/>
    </source>
</evidence>
<keyword evidence="8" id="KW-0482">Metalloprotease</keyword>
<dbReference type="EC" id="3.5.1.16" evidence="10"/>
<protein>
    <submittedName>
        <fullName evidence="10">Acetylornithine deacetylase</fullName>
        <ecNumber evidence="10">3.5.1.16</ecNumber>
    </submittedName>
</protein>
<dbReference type="GO" id="GO:0016805">
    <property type="term" value="F:dipeptidase activity"/>
    <property type="evidence" value="ECO:0007669"/>
    <property type="project" value="UniProtKB-KW"/>
</dbReference>
<dbReference type="GO" id="GO:0006526">
    <property type="term" value="P:L-arginine biosynthetic process"/>
    <property type="evidence" value="ECO:0007669"/>
    <property type="project" value="TreeGrafter"/>
</dbReference>
<dbReference type="Pfam" id="PF01546">
    <property type="entry name" value="Peptidase_M20"/>
    <property type="match status" value="1"/>
</dbReference>
<keyword evidence="7" id="KW-0224">Dipeptidase</keyword>
<keyword evidence="5 10" id="KW-0378">Hydrolase</keyword>
<gene>
    <name evidence="10" type="primary">argE</name>
    <name evidence="10" type="ORF">BN85408780</name>
</gene>
<evidence type="ECO:0000313" key="11">
    <source>
        <dbReference type="Proteomes" id="UP000032740"/>
    </source>
</evidence>
<dbReference type="SUPFAM" id="SSF55031">
    <property type="entry name" value="Bacterial exopeptidase dimerisation domain"/>
    <property type="match status" value="1"/>
</dbReference>
<reference evidence="10 11" key="1">
    <citation type="journal article" date="2013" name="J. Mol. Microbiol. Biotechnol.">
        <title>Analysis of the Complete Genomes of Acholeplasma brassicae , A. palmae and A. laidlawii and Their Comparison to the Obligate Parasites from ' Candidatus Phytoplasma'.</title>
        <authorList>
            <person name="Kube M."/>
            <person name="Siewert C."/>
            <person name="Migdoll A.M."/>
            <person name="Duduk B."/>
            <person name="Holz S."/>
            <person name="Rabus R."/>
            <person name="Seemuller E."/>
            <person name="Mitrovic J."/>
            <person name="Muller I."/>
            <person name="Buttner C."/>
            <person name="Reinhardt R."/>
        </authorList>
    </citation>
    <scope>NUCLEOTIDE SEQUENCE [LARGE SCALE GENOMIC DNA]</scope>
    <source>
        <strain evidence="10 11">J233</strain>
    </source>
</reference>
<dbReference type="NCBIfam" id="NF005591">
    <property type="entry name" value="PRK07318.1"/>
    <property type="match status" value="1"/>
</dbReference>
<evidence type="ECO:0000256" key="3">
    <source>
        <dbReference type="ARBA" id="ARBA00022670"/>
    </source>
</evidence>
<dbReference type="Proteomes" id="UP000032740">
    <property type="component" value="Chromosome"/>
</dbReference>
<dbReference type="KEGG" id="apal:BN85408780"/>
<dbReference type="PROSITE" id="PS00758">
    <property type="entry name" value="ARGE_DAPE_CPG2_1"/>
    <property type="match status" value="1"/>
</dbReference>
<dbReference type="CDD" id="cd03888">
    <property type="entry name" value="M20_PepV"/>
    <property type="match status" value="1"/>
</dbReference>
<evidence type="ECO:0000256" key="5">
    <source>
        <dbReference type="ARBA" id="ARBA00022801"/>
    </source>
</evidence>
<evidence type="ECO:0000259" key="9">
    <source>
        <dbReference type="Pfam" id="PF07687"/>
    </source>
</evidence>
<dbReference type="EMBL" id="FO681347">
    <property type="protein sequence ID" value="CCV64455.1"/>
    <property type="molecule type" value="Genomic_DNA"/>
</dbReference>
<keyword evidence="3" id="KW-0645">Protease</keyword>
<dbReference type="NCBIfam" id="TIGR01887">
    <property type="entry name" value="dipeptidaselike"/>
    <property type="match status" value="1"/>
</dbReference>
<keyword evidence="6" id="KW-0862">Zinc</keyword>
<dbReference type="PANTHER" id="PTHR43808:SF31">
    <property type="entry name" value="N-ACETYL-L-CITRULLINE DEACETYLASE"/>
    <property type="match status" value="1"/>
</dbReference>
<dbReference type="InterPro" id="IPR002933">
    <property type="entry name" value="Peptidase_M20"/>
</dbReference>
<dbReference type="Pfam" id="PF07687">
    <property type="entry name" value="M20_dimer"/>
    <property type="match status" value="1"/>
</dbReference>
<evidence type="ECO:0000256" key="1">
    <source>
        <dbReference type="ARBA" id="ARBA00001947"/>
    </source>
</evidence>
<evidence type="ECO:0000313" key="10">
    <source>
        <dbReference type="EMBL" id="CCV64455.1"/>
    </source>
</evidence>
<comment type="cofactor">
    <cofactor evidence="1">
        <name>Zn(2+)</name>
        <dbReference type="ChEBI" id="CHEBI:29105"/>
    </cofactor>
</comment>
<evidence type="ECO:0000256" key="7">
    <source>
        <dbReference type="ARBA" id="ARBA00022997"/>
    </source>
</evidence>
<dbReference type="RefSeq" id="WP_026659819.1">
    <property type="nucleotide sequence ID" value="NC_022538.1"/>
</dbReference>
<dbReference type="Gene3D" id="3.40.630.10">
    <property type="entry name" value="Zn peptidases"/>
    <property type="match status" value="1"/>
</dbReference>
<keyword evidence="4" id="KW-0479">Metal-binding</keyword>
<evidence type="ECO:0000256" key="6">
    <source>
        <dbReference type="ARBA" id="ARBA00022833"/>
    </source>
</evidence>
<dbReference type="Gene3D" id="3.30.70.360">
    <property type="match status" value="2"/>
</dbReference>
<feature type="domain" description="Peptidase M20 dimerisation" evidence="9">
    <location>
        <begin position="254"/>
        <end position="326"/>
    </location>
</feature>
<dbReference type="InterPro" id="IPR001261">
    <property type="entry name" value="ArgE/DapE_CS"/>
</dbReference>
<dbReference type="GO" id="GO:0008237">
    <property type="term" value="F:metallopeptidase activity"/>
    <property type="evidence" value="ECO:0007669"/>
    <property type="project" value="UniProtKB-KW"/>
</dbReference>
<dbReference type="PANTHER" id="PTHR43808">
    <property type="entry name" value="ACETYLORNITHINE DEACETYLASE"/>
    <property type="match status" value="1"/>
</dbReference>
<dbReference type="AlphaFoldDB" id="U4KQ96"/>
<dbReference type="GO" id="GO:0008777">
    <property type="term" value="F:acetylornithine deacetylase activity"/>
    <property type="evidence" value="ECO:0007669"/>
    <property type="project" value="UniProtKB-EC"/>
</dbReference>
<dbReference type="SUPFAM" id="SSF53187">
    <property type="entry name" value="Zn-dependent exopeptidases"/>
    <property type="match status" value="1"/>
</dbReference>
<dbReference type="InterPro" id="IPR036264">
    <property type="entry name" value="Bact_exopeptidase_dim_dom"/>
</dbReference>
<dbReference type="OrthoDB" id="9761532at2"/>
<evidence type="ECO:0000256" key="4">
    <source>
        <dbReference type="ARBA" id="ARBA00022723"/>
    </source>
</evidence>
<dbReference type="InterPro" id="IPR050072">
    <property type="entry name" value="Peptidase_M20A"/>
</dbReference>
<dbReference type="InterPro" id="IPR011650">
    <property type="entry name" value="Peptidase_M20_dimer"/>
</dbReference>
<organism evidence="10 11">
    <name type="scientific">Alteracholeplasma palmae (strain ATCC 49389 / J233)</name>
    <name type="common">Acholeplasma palmae</name>
    <dbReference type="NCBI Taxonomy" id="1318466"/>
    <lineage>
        <taxon>Bacteria</taxon>
        <taxon>Bacillati</taxon>
        <taxon>Mycoplasmatota</taxon>
        <taxon>Mollicutes</taxon>
        <taxon>Acholeplasmatales</taxon>
        <taxon>Acholeplasmataceae</taxon>
        <taxon>Acholeplasma</taxon>
    </lineage>
</organism>
<sequence length="460" mass="52133">MSIDFEKEVLKRKDEIIKDLQELIKINSELTTFDPSRVGAPFGEGNKEALDWMLALGKKDGFKTVNVDGYAGHIEYGDAKEFVGMIGHLDVVPAGNDWTYPAYGAEIHDGKMYGRGTEDDKGPTIAAYYALKILKELGVKLSKRVKLILGIDEESGWRCVRHYFSKYPESPVSGFIPDADFPLIYAEKGITRTVLKSSFIDERIIKLEGGFRDNMVPDFAEAVLVYNASYQQLFDKYVKENNLDATFKEENNQINIRVKGISAHGSLPELGKNAIDLLFDILKALKIENNLTLLADKYLTHDNYGKKLGVNYHDEEMGDLTVNFGVLKYDGKDALIYLNLRYPNNVNYDKDVLPKINNEIKEFNFVATVEHHQQLLYKDPNSEMIQKLMNVYKKHTNDVDAKPLSIGGGTFARAMPNVVAFGPHFLDKPSYIHQKNEFIIIEDLIKATIIYTESLYELAK</sequence>
<dbReference type="HOGENOM" id="CLU_031786_2_0_14"/>
<keyword evidence="11" id="KW-1185">Reference proteome</keyword>
<dbReference type="GO" id="GO:0006508">
    <property type="term" value="P:proteolysis"/>
    <property type="evidence" value="ECO:0007669"/>
    <property type="project" value="UniProtKB-KW"/>
</dbReference>